<sequence length="65" mass="6878">MGKASRGGGSASNDSLESVRAIRFTLLIWVSLHTRPEGENDTLSGSGRSRLGIRQSGPILSPRPS</sequence>
<organism evidence="2">
    <name type="scientific">Sinorhizobium medicae</name>
    <dbReference type="NCBI Taxonomy" id="110321"/>
    <lineage>
        <taxon>Bacteria</taxon>
        <taxon>Pseudomonadati</taxon>
        <taxon>Pseudomonadota</taxon>
        <taxon>Alphaproteobacteria</taxon>
        <taxon>Hyphomicrobiales</taxon>
        <taxon>Rhizobiaceae</taxon>
        <taxon>Sinorhizobium/Ensifer group</taxon>
        <taxon>Sinorhizobium</taxon>
    </lineage>
</organism>
<feature type="region of interest" description="Disordered" evidence="1">
    <location>
        <begin position="36"/>
        <end position="65"/>
    </location>
</feature>
<protein>
    <submittedName>
        <fullName evidence="2">Uncharacterized protein</fullName>
    </submittedName>
</protein>
<dbReference type="AlphaFoldDB" id="A0A508WUW1"/>
<dbReference type="Proteomes" id="UP000507954">
    <property type="component" value="Unassembled WGS sequence"/>
</dbReference>
<proteinExistence type="predicted"/>
<dbReference type="EMBL" id="CABFNB010000033">
    <property type="protein sequence ID" value="VTZ59826.1"/>
    <property type="molecule type" value="Genomic_DNA"/>
</dbReference>
<name>A0A508WUW1_9HYPH</name>
<reference evidence="2" key="1">
    <citation type="submission" date="2019-06" db="EMBL/GenBank/DDBJ databases">
        <authorList>
            <person name="Le Quere A."/>
            <person name="Colella S."/>
        </authorList>
    </citation>
    <scope>NUCLEOTIDE SEQUENCE</scope>
    <source>
        <strain evidence="2">EmedicaeMD41</strain>
    </source>
</reference>
<evidence type="ECO:0000256" key="1">
    <source>
        <dbReference type="SAM" id="MobiDB-lite"/>
    </source>
</evidence>
<gene>
    <name evidence="2" type="ORF">EMEDMD4_1280013</name>
</gene>
<accession>A0A508WUW1</accession>
<evidence type="ECO:0000313" key="2">
    <source>
        <dbReference type="EMBL" id="VTZ59826.1"/>
    </source>
</evidence>